<dbReference type="EMBL" id="KC509519">
    <property type="protein sequence ID" value="AGH28237.1"/>
    <property type="molecule type" value="Genomic_DNA"/>
</dbReference>
<comment type="subunit">
    <text evidence="3 9">Part of the 50S ribosomal subunit; contacts the 5S rRNA.</text>
</comment>
<evidence type="ECO:0000313" key="10">
    <source>
        <dbReference type="EMBL" id="AGH28237.1"/>
    </source>
</evidence>
<dbReference type="NCBIfam" id="TIGR00060">
    <property type="entry name" value="L18_bact"/>
    <property type="match status" value="1"/>
</dbReference>
<dbReference type="RefSeq" id="YP_009028687.1">
    <property type="nucleotide sequence ID" value="NC_024079.1"/>
</dbReference>
<keyword evidence="5 9" id="KW-0694">RNA-binding</keyword>
<evidence type="ECO:0000256" key="4">
    <source>
        <dbReference type="ARBA" id="ARBA00022730"/>
    </source>
</evidence>
<dbReference type="Pfam" id="PF00861">
    <property type="entry name" value="Ribosomal_L18p"/>
    <property type="match status" value="1"/>
</dbReference>
<evidence type="ECO:0000256" key="5">
    <source>
        <dbReference type="ARBA" id="ARBA00022884"/>
    </source>
</evidence>
<comment type="function">
    <text evidence="1 9">Binds 5S rRNA, forms part of the central protuberance of the 50S subunit.</text>
</comment>
<dbReference type="GO" id="GO:0003735">
    <property type="term" value="F:structural constituent of ribosome"/>
    <property type="evidence" value="ECO:0007669"/>
    <property type="project" value="InterPro"/>
</dbReference>
<keyword evidence="7 9" id="KW-0687">Ribonucleoprotein</keyword>
<dbReference type="GO" id="GO:0008097">
    <property type="term" value="F:5S rRNA binding"/>
    <property type="evidence" value="ECO:0007669"/>
    <property type="project" value="TreeGrafter"/>
</dbReference>
<keyword evidence="10" id="KW-0934">Plastid</keyword>
<dbReference type="PANTHER" id="PTHR12899:SF3">
    <property type="entry name" value="LARGE RIBOSOMAL SUBUNIT PROTEIN UL18M"/>
    <property type="match status" value="1"/>
</dbReference>
<dbReference type="GO" id="GO:0009507">
    <property type="term" value="C:chloroplast"/>
    <property type="evidence" value="ECO:0007669"/>
    <property type="project" value="UniProtKB-SubCell"/>
</dbReference>
<protein>
    <recommendedName>
        <fullName evidence="8 9">Large ribosomal subunit protein uL18c</fullName>
    </recommendedName>
</protein>
<geneLocation type="chloroplast" evidence="10"/>
<keyword evidence="4 9" id="KW-0699">rRNA-binding</keyword>
<dbReference type="InterPro" id="IPR005484">
    <property type="entry name" value="Ribosomal_uL18_bac/plant/anim"/>
</dbReference>
<dbReference type="CDD" id="cd00432">
    <property type="entry name" value="Ribosomal_L18_L5e"/>
    <property type="match status" value="1"/>
</dbReference>
<evidence type="ECO:0000256" key="7">
    <source>
        <dbReference type="ARBA" id="ARBA00023274"/>
    </source>
</evidence>
<reference evidence="10" key="1">
    <citation type="journal article" date="2014" name="Genome Biol. Evol.">
        <title>Serial gene losses and foreign DNA underlie size and sequence variation in the plastid genomes of diatoms.</title>
        <authorList>
            <person name="Ruck E.C."/>
            <person name="Nakov T."/>
            <person name="Jansen R.K."/>
            <person name="Theriot E.C."/>
            <person name="Alverson A.J."/>
        </authorList>
    </citation>
    <scope>NUCLEOTIDE SEQUENCE</scope>
    <source>
        <strain evidence="10">Utcc605</strain>
    </source>
</reference>
<dbReference type="PANTHER" id="PTHR12899">
    <property type="entry name" value="39S RIBOSOMAL PROTEIN L18, MITOCHONDRIAL"/>
    <property type="match status" value="1"/>
</dbReference>
<evidence type="ECO:0000256" key="3">
    <source>
        <dbReference type="ARBA" id="ARBA00011505"/>
    </source>
</evidence>
<accession>A0A023HBX9</accession>
<dbReference type="GO" id="GO:1990904">
    <property type="term" value="C:ribonucleoprotein complex"/>
    <property type="evidence" value="ECO:0007669"/>
    <property type="project" value="UniProtKB-KW"/>
</dbReference>
<name>A0A023HBX9_9STRA</name>
<dbReference type="HAMAP" id="MF_01337_B">
    <property type="entry name" value="Ribosomal_uL18_B"/>
    <property type="match status" value="1"/>
</dbReference>
<comment type="similarity">
    <text evidence="2 9">Belongs to the universal ribosomal protein uL18 family.</text>
</comment>
<sequence>MKFSKQALIKLKNKNKKLKPSKYKKLKRDGIRGRIKGTSQRPRLSVYRSNENIYAQIIDDTTSRTLVSCSTLDRTIKIEITNGRTCEASRIMGEKLAELSLRQNITKIVFDKGPYLYHGRIKALADGARAGGLQF</sequence>
<dbReference type="GeneID" id="19739551"/>
<dbReference type="GO" id="GO:0005840">
    <property type="term" value="C:ribosome"/>
    <property type="evidence" value="ECO:0007669"/>
    <property type="project" value="UniProtKB-KW"/>
</dbReference>
<dbReference type="InterPro" id="IPR057268">
    <property type="entry name" value="Ribosomal_L18"/>
</dbReference>
<dbReference type="InterPro" id="IPR004389">
    <property type="entry name" value="Ribosomal_uL18_bac-type"/>
</dbReference>
<evidence type="ECO:0000256" key="2">
    <source>
        <dbReference type="ARBA" id="ARBA00007116"/>
    </source>
</evidence>
<gene>
    <name evidence="9 10" type="primary">rpl18</name>
</gene>
<keyword evidence="6 9" id="KW-0689">Ribosomal protein</keyword>
<dbReference type="FunFam" id="3.30.420.100:FF:000003">
    <property type="entry name" value="50S ribosomal protein L18"/>
    <property type="match status" value="1"/>
</dbReference>
<comment type="subcellular location">
    <subcellularLocation>
        <location evidence="9">Plastid</location>
        <location evidence="9">Chloroplast</location>
    </subcellularLocation>
</comment>
<dbReference type="SUPFAM" id="SSF53137">
    <property type="entry name" value="Translational machinery components"/>
    <property type="match status" value="1"/>
</dbReference>
<dbReference type="Gene3D" id="3.30.420.100">
    <property type="match status" value="1"/>
</dbReference>
<evidence type="ECO:0000256" key="6">
    <source>
        <dbReference type="ARBA" id="ARBA00022980"/>
    </source>
</evidence>
<organism evidence="10">
    <name type="scientific">Asterionella formosa</name>
    <dbReference type="NCBI Taxonomy" id="210441"/>
    <lineage>
        <taxon>Eukaryota</taxon>
        <taxon>Sar</taxon>
        <taxon>Stramenopiles</taxon>
        <taxon>Ochrophyta</taxon>
        <taxon>Bacillariophyta</taxon>
        <taxon>Fragilariophyceae</taxon>
        <taxon>Fragilariophycidae</taxon>
        <taxon>Fragilariales</taxon>
        <taxon>Fragilariaceae</taxon>
        <taxon>Asterionella</taxon>
    </lineage>
</organism>
<keyword evidence="10" id="KW-0150">Chloroplast</keyword>
<proteinExistence type="inferred from homology"/>
<dbReference type="AlphaFoldDB" id="A0A023HBX9"/>
<evidence type="ECO:0000256" key="8">
    <source>
        <dbReference type="ARBA" id="ARBA00035303"/>
    </source>
</evidence>
<evidence type="ECO:0000256" key="1">
    <source>
        <dbReference type="ARBA" id="ARBA00003898"/>
    </source>
</evidence>
<dbReference type="GO" id="GO:0006412">
    <property type="term" value="P:translation"/>
    <property type="evidence" value="ECO:0007669"/>
    <property type="project" value="UniProtKB-UniRule"/>
</dbReference>
<evidence type="ECO:0000256" key="9">
    <source>
        <dbReference type="HAMAP-Rule" id="MF_01337"/>
    </source>
</evidence>